<dbReference type="Pfam" id="PF00696">
    <property type="entry name" value="AA_kinase"/>
    <property type="match status" value="1"/>
</dbReference>
<dbReference type="KEGG" id="hdn:Hden_1468"/>
<sequence length="204" mass="21189">MAERSADTVSPLVVKVGGSLAETGRMPAALSLIAAARVPVVVVPGGGPFADSIRALQPTMKFGEALAHRLAMLAMHQMAELIVAQNDRFTVVQSLAEISDAVRDGKVPVWAPLRMIAGDAAVPAGWMATSDTLAARLAELLGAPLVLLKSVDVEEGGSLDDLAARGVVDPVMPSIVARGSLSWSIFGPSDEARFRALLAGEGER</sequence>
<proteinExistence type="predicted"/>
<evidence type="ECO:0000313" key="2">
    <source>
        <dbReference type="EMBL" id="ADJ23280.1"/>
    </source>
</evidence>
<keyword evidence="2" id="KW-0418">Kinase</keyword>
<accession>D8JXS1</accession>
<dbReference type="STRING" id="582899.Hden_1468"/>
<evidence type="ECO:0000259" key="1">
    <source>
        <dbReference type="Pfam" id="PF00696"/>
    </source>
</evidence>
<dbReference type="AlphaFoldDB" id="D8JXS1"/>
<dbReference type="Proteomes" id="UP000002033">
    <property type="component" value="Chromosome"/>
</dbReference>
<dbReference type="InterPro" id="IPR036393">
    <property type="entry name" value="AceGlu_kinase-like_sf"/>
</dbReference>
<dbReference type="SUPFAM" id="SSF53633">
    <property type="entry name" value="Carbamate kinase-like"/>
    <property type="match status" value="1"/>
</dbReference>
<dbReference type="InterPro" id="IPR001048">
    <property type="entry name" value="Asp/Glu/Uridylate_kinase"/>
</dbReference>
<feature type="domain" description="Aspartate/glutamate/uridylate kinase" evidence="1">
    <location>
        <begin position="12"/>
        <end position="152"/>
    </location>
</feature>
<dbReference type="OrthoDB" id="6683219at2"/>
<protein>
    <submittedName>
        <fullName evidence="2">Aspartate/glutamate/uridylate kinase</fullName>
    </submittedName>
</protein>
<dbReference type="Gene3D" id="3.40.1160.10">
    <property type="entry name" value="Acetylglutamate kinase-like"/>
    <property type="match status" value="1"/>
</dbReference>
<reference evidence="3" key="1">
    <citation type="journal article" date="2011" name="J. Bacteriol.">
        <title>Genome sequences of eight morphologically diverse alphaproteobacteria.</title>
        <authorList>
            <consortium name="US DOE Joint Genome Institute"/>
            <person name="Brown P.J."/>
            <person name="Kysela D.T."/>
            <person name="Buechlein A."/>
            <person name="Hemmerich C."/>
            <person name="Brun Y.V."/>
        </authorList>
    </citation>
    <scope>NUCLEOTIDE SEQUENCE [LARGE SCALE GENOMIC DNA]</scope>
    <source>
        <strain evidence="3">ATCC 51888 / DSM 1869 / NCIB 11706 / TK 0415</strain>
    </source>
</reference>
<name>D8JXS1_HYPDA</name>
<evidence type="ECO:0000313" key="3">
    <source>
        <dbReference type="Proteomes" id="UP000002033"/>
    </source>
</evidence>
<organism evidence="2 3">
    <name type="scientific">Hyphomicrobium denitrificans (strain ATCC 51888 / DSM 1869 / NCIMB 11706 / TK 0415)</name>
    <dbReference type="NCBI Taxonomy" id="582899"/>
    <lineage>
        <taxon>Bacteria</taxon>
        <taxon>Pseudomonadati</taxon>
        <taxon>Pseudomonadota</taxon>
        <taxon>Alphaproteobacteria</taxon>
        <taxon>Hyphomicrobiales</taxon>
        <taxon>Hyphomicrobiaceae</taxon>
        <taxon>Hyphomicrobium</taxon>
    </lineage>
</organism>
<dbReference type="HOGENOM" id="CLU_089197_1_0_5"/>
<keyword evidence="2" id="KW-0808">Transferase</keyword>
<keyword evidence="3" id="KW-1185">Reference proteome</keyword>
<dbReference type="RefSeq" id="WP_013215495.1">
    <property type="nucleotide sequence ID" value="NC_014313.1"/>
</dbReference>
<gene>
    <name evidence="2" type="ordered locus">Hden_1468</name>
</gene>
<dbReference type="GO" id="GO:0016301">
    <property type="term" value="F:kinase activity"/>
    <property type="evidence" value="ECO:0007669"/>
    <property type="project" value="UniProtKB-KW"/>
</dbReference>
<dbReference type="eggNOG" id="COG2054">
    <property type="taxonomic scope" value="Bacteria"/>
</dbReference>
<dbReference type="EMBL" id="CP002083">
    <property type="protein sequence ID" value="ADJ23280.1"/>
    <property type="molecule type" value="Genomic_DNA"/>
</dbReference>